<protein>
    <submittedName>
        <fullName evidence="2">Uncharacterized protein</fullName>
    </submittedName>
</protein>
<reference evidence="3" key="1">
    <citation type="journal article" date="2018" name="Nat. Microbiol.">
        <title>Leveraging single-cell genomics to expand the fungal tree of life.</title>
        <authorList>
            <person name="Ahrendt S.R."/>
            <person name="Quandt C.A."/>
            <person name="Ciobanu D."/>
            <person name="Clum A."/>
            <person name="Salamov A."/>
            <person name="Andreopoulos B."/>
            <person name="Cheng J.F."/>
            <person name="Woyke T."/>
            <person name="Pelin A."/>
            <person name="Henrissat B."/>
            <person name="Reynolds N.K."/>
            <person name="Benny G.L."/>
            <person name="Smith M.E."/>
            <person name="James T.Y."/>
            <person name="Grigoriev I.V."/>
        </authorList>
    </citation>
    <scope>NUCLEOTIDE SEQUENCE [LARGE SCALE GENOMIC DNA]</scope>
</reference>
<name>A0A4P9W0A8_9FUNG</name>
<evidence type="ECO:0000256" key="1">
    <source>
        <dbReference type="SAM" id="MobiDB-lite"/>
    </source>
</evidence>
<accession>A0A4P9W0A8</accession>
<organism evidence="2 3">
    <name type="scientific">Blyttiomyces helicus</name>
    <dbReference type="NCBI Taxonomy" id="388810"/>
    <lineage>
        <taxon>Eukaryota</taxon>
        <taxon>Fungi</taxon>
        <taxon>Fungi incertae sedis</taxon>
        <taxon>Chytridiomycota</taxon>
        <taxon>Chytridiomycota incertae sedis</taxon>
        <taxon>Chytridiomycetes</taxon>
        <taxon>Chytridiomycetes incertae sedis</taxon>
        <taxon>Blyttiomyces</taxon>
    </lineage>
</organism>
<dbReference type="EMBL" id="KZ999013">
    <property type="protein sequence ID" value="RKO85504.1"/>
    <property type="molecule type" value="Genomic_DNA"/>
</dbReference>
<proteinExistence type="predicted"/>
<feature type="compositionally biased region" description="Basic residues" evidence="1">
    <location>
        <begin position="143"/>
        <end position="154"/>
    </location>
</feature>
<evidence type="ECO:0000313" key="3">
    <source>
        <dbReference type="Proteomes" id="UP000269721"/>
    </source>
</evidence>
<dbReference type="Proteomes" id="UP000269721">
    <property type="component" value="Unassembled WGS sequence"/>
</dbReference>
<evidence type="ECO:0000313" key="2">
    <source>
        <dbReference type="EMBL" id="RKO85504.1"/>
    </source>
</evidence>
<sequence>MEDCRLSGDELGRDGSRVCQRRLRVEPHGPLKRLSCSPQRLQAAACTSTRPSPQFRAKVAATLLRSLTTYHRPPQPDESPQTLSTNYVWGWPTPPSFARTHEKSTSATPSSLQPPQHPPQCCPDPSLLHNAPAPPLPADRPHPLRRSSLHLHRPHNLDPDPRNSHFLANSVLLNLLHKDHHPRHIVQLGADRRHRHPIDVYTTQAPGQNAAPAWMRYRSQTIGRSRRVTASGYTGYTFGRRRSWRRSLHMR</sequence>
<feature type="region of interest" description="Disordered" evidence="1">
    <location>
        <begin position="98"/>
        <end position="162"/>
    </location>
</feature>
<dbReference type="AlphaFoldDB" id="A0A4P9W0A8"/>
<keyword evidence="3" id="KW-1185">Reference proteome</keyword>
<gene>
    <name evidence="2" type="ORF">BDK51DRAFT_47935</name>
</gene>